<dbReference type="EMBL" id="LNYH01000094">
    <property type="protein sequence ID" value="KTD21017.1"/>
    <property type="molecule type" value="Genomic_DNA"/>
</dbReference>
<gene>
    <name evidence="2" type="ORF">Lisr_1616</name>
</gene>
<reference evidence="2 3" key="1">
    <citation type="submission" date="2015-11" db="EMBL/GenBank/DDBJ databases">
        <title>Genomic analysis of 38 Legionella species identifies large and diverse effector repertoires.</title>
        <authorList>
            <person name="Burstein D."/>
            <person name="Amaro F."/>
            <person name="Zusman T."/>
            <person name="Lifshitz Z."/>
            <person name="Cohen O."/>
            <person name="Gilbert J.A."/>
            <person name="Pupko T."/>
            <person name="Shuman H.A."/>
            <person name="Segal G."/>
        </authorList>
    </citation>
    <scope>NUCLEOTIDE SEQUENCE [LARGE SCALE GENOMIC DNA]</scope>
    <source>
        <strain evidence="2 3">Bercovier 4</strain>
    </source>
</reference>
<keyword evidence="1" id="KW-1133">Transmembrane helix</keyword>
<dbReference type="AlphaFoldDB" id="A0A0W0VMK0"/>
<keyword evidence="3" id="KW-1185">Reference proteome</keyword>
<dbReference type="PATRIC" id="fig|454.4.peg.1757"/>
<proteinExistence type="predicted"/>
<dbReference type="Proteomes" id="UP000054761">
    <property type="component" value="Unassembled WGS sequence"/>
</dbReference>
<keyword evidence="1" id="KW-0472">Membrane</keyword>
<evidence type="ECO:0000313" key="3">
    <source>
        <dbReference type="Proteomes" id="UP000054761"/>
    </source>
</evidence>
<sequence>VSSFLLFFAYYAGETLIENGAILREGYTGTIIILTALIVCAGWLQFTILNHTSKGDFLLRIDTR</sequence>
<organism evidence="2 3">
    <name type="scientific">Legionella israelensis</name>
    <dbReference type="NCBI Taxonomy" id="454"/>
    <lineage>
        <taxon>Bacteria</taxon>
        <taxon>Pseudomonadati</taxon>
        <taxon>Pseudomonadota</taxon>
        <taxon>Gammaproteobacteria</taxon>
        <taxon>Legionellales</taxon>
        <taxon>Legionellaceae</taxon>
        <taxon>Legionella</taxon>
    </lineage>
</organism>
<accession>A0A0W0VMK0</accession>
<evidence type="ECO:0000256" key="1">
    <source>
        <dbReference type="SAM" id="Phobius"/>
    </source>
</evidence>
<comment type="caution">
    <text evidence="2">The sequence shown here is derived from an EMBL/GenBank/DDBJ whole genome shotgun (WGS) entry which is preliminary data.</text>
</comment>
<protein>
    <submittedName>
        <fullName evidence="2">Uncharacterized protein</fullName>
    </submittedName>
</protein>
<name>A0A0W0VMK0_9GAMM</name>
<keyword evidence="1" id="KW-0812">Transmembrane</keyword>
<feature type="transmembrane region" description="Helical" evidence="1">
    <location>
        <begin position="26"/>
        <end position="44"/>
    </location>
</feature>
<feature type="non-terminal residue" evidence="2">
    <location>
        <position position="1"/>
    </location>
</feature>
<evidence type="ECO:0000313" key="2">
    <source>
        <dbReference type="EMBL" id="KTD21017.1"/>
    </source>
</evidence>